<dbReference type="GO" id="GO:0015193">
    <property type="term" value="F:L-proline transmembrane transporter activity"/>
    <property type="evidence" value="ECO:0007669"/>
    <property type="project" value="TreeGrafter"/>
</dbReference>
<feature type="transmembrane region" description="Helical" evidence="6">
    <location>
        <begin position="660"/>
        <end position="683"/>
    </location>
</feature>
<dbReference type="KEGG" id="nasi:112402813"/>
<dbReference type="InParanoid" id="A0A341BU68"/>
<evidence type="ECO:0000256" key="3">
    <source>
        <dbReference type="ARBA" id="ARBA00022989"/>
    </source>
</evidence>
<dbReference type="GeneID" id="112402813"/>
<feature type="transmembrane region" description="Helical" evidence="6">
    <location>
        <begin position="484"/>
        <end position="501"/>
    </location>
</feature>
<evidence type="ECO:0000256" key="4">
    <source>
        <dbReference type="ARBA" id="ARBA00023136"/>
    </source>
</evidence>
<feature type="transmembrane region" description="Helical" evidence="6">
    <location>
        <begin position="225"/>
        <end position="247"/>
    </location>
</feature>
<keyword evidence="4 6" id="KW-0472">Membrane</keyword>
<evidence type="ECO:0000256" key="5">
    <source>
        <dbReference type="SAM" id="MobiDB-lite"/>
    </source>
</evidence>
<evidence type="ECO:0000256" key="2">
    <source>
        <dbReference type="ARBA" id="ARBA00022692"/>
    </source>
</evidence>
<accession>A0A341BU68</accession>
<dbReference type="STRING" id="1706337.A0A341BU68"/>
<gene>
    <name evidence="9" type="primary">SLC36A2</name>
</gene>
<feature type="transmembrane region" description="Helical" evidence="6">
    <location>
        <begin position="149"/>
        <end position="168"/>
    </location>
</feature>
<dbReference type="FunCoup" id="A0A341BU68">
    <property type="interactions" value="214"/>
</dbReference>
<comment type="subcellular location">
    <subcellularLocation>
        <location evidence="1">Membrane</location>
        <topology evidence="1">Multi-pass membrane protein</topology>
    </subcellularLocation>
</comment>
<dbReference type="RefSeq" id="XP_024605759.1">
    <property type="nucleotide sequence ID" value="XM_024749991.1"/>
</dbReference>
<dbReference type="PANTHER" id="PTHR22950">
    <property type="entry name" value="AMINO ACID TRANSPORTER"/>
    <property type="match status" value="1"/>
</dbReference>
<evidence type="ECO:0000313" key="8">
    <source>
        <dbReference type="Proteomes" id="UP000252040"/>
    </source>
</evidence>
<evidence type="ECO:0000259" key="7">
    <source>
        <dbReference type="Pfam" id="PF01490"/>
    </source>
</evidence>
<keyword evidence="8" id="KW-1185">Reference proteome</keyword>
<evidence type="ECO:0000256" key="6">
    <source>
        <dbReference type="SAM" id="Phobius"/>
    </source>
</evidence>
<dbReference type="GO" id="GO:0015187">
    <property type="term" value="F:glycine transmembrane transporter activity"/>
    <property type="evidence" value="ECO:0007669"/>
    <property type="project" value="TreeGrafter"/>
</dbReference>
<dbReference type="GO" id="GO:0015180">
    <property type="term" value="F:L-alanine transmembrane transporter activity"/>
    <property type="evidence" value="ECO:0007669"/>
    <property type="project" value="TreeGrafter"/>
</dbReference>
<feature type="transmembrane region" description="Helical" evidence="6">
    <location>
        <begin position="201"/>
        <end position="218"/>
    </location>
</feature>
<feature type="transmembrane region" description="Helical" evidence="6">
    <location>
        <begin position="728"/>
        <end position="746"/>
    </location>
</feature>
<dbReference type="Proteomes" id="UP000252040">
    <property type="component" value="Unplaced"/>
</dbReference>
<feature type="transmembrane region" description="Helical" evidence="6">
    <location>
        <begin position="82"/>
        <end position="106"/>
    </location>
</feature>
<feature type="transmembrane region" description="Helical" evidence="6">
    <location>
        <begin position="689"/>
        <end position="716"/>
    </location>
</feature>
<proteinExistence type="predicted"/>
<feature type="transmembrane region" description="Helical" evidence="6">
    <location>
        <begin position="549"/>
        <end position="568"/>
    </location>
</feature>
<dbReference type="PANTHER" id="PTHR22950:SF258">
    <property type="entry name" value="PROTON-COUPLED AMINO ACID TRANSPORTER 3"/>
    <property type="match status" value="1"/>
</dbReference>
<protein>
    <submittedName>
        <fullName evidence="9">Proton-coupled amino acid transporter 2 isoform X1</fullName>
    </submittedName>
</protein>
<feature type="transmembrane region" description="Helical" evidence="6">
    <location>
        <begin position="508"/>
        <end position="529"/>
    </location>
</feature>
<keyword evidence="2 6" id="KW-0812">Transmembrane</keyword>
<reference evidence="9" key="1">
    <citation type="submission" date="2025-08" db="UniProtKB">
        <authorList>
            <consortium name="RefSeq"/>
        </authorList>
    </citation>
    <scope>IDENTIFICATION</scope>
    <source>
        <tissue evidence="9">Meat</tissue>
    </source>
</reference>
<dbReference type="AlphaFoldDB" id="A0A341BU68"/>
<feature type="domain" description="Amino acid transporter transmembrane" evidence="7">
    <location>
        <begin position="53"/>
        <end position="285"/>
    </location>
</feature>
<feature type="transmembrane region" description="Helical" evidence="6">
    <location>
        <begin position="580"/>
        <end position="600"/>
    </location>
</feature>
<sequence>MSMTKSAGGPQGAVDLKLDLKPSSESAKKLQNKDSSFLDGSPSESPDLETTKGITAFQALVHLVKGNIGTGVLGLPLAMKNAGILMGPLSLLAMGFISCHCMHILVRCAQRFCHRLNKPFMDYGDTVMHGLEASPSTWLRNHAHWGRRIVSFFLIVTQMGFCCVYIVFLADKLKQVVEAVNSTTNNCHYNRTVILTPTMDSRLYMLSFLPFLVLLVLVRNLRALSIFSLLANITMLVSLIIITQSIIQGIPDPSHLPLVANWKTYALFFGTAVFSFESIGVAVPVGQDPLHNWHPVHLRPAVLRPCRNHHSLRHLPGVKALGTASGLVHPPRHGQPDMIMQTLIHLLKCNIGTGLLGLPLAMKNAGLLVGPFSLLAIGILTVHCMVILLNCAHRLSQRLQKTFVNYGEAMMYSLETCPNTWLRTHSVWGRYTVSFLLIITQLGFCSVYFMFMTDNLQQMVEEAYVTSNTCQPRKILVLTPTLDIRFYMLAILPFLILLVFIQNLRVLSFFSTLASTTTLWSMALIFEYIVQEIPDPRNLPLMASWKTFLLFFGTAIFTFEGVGMVLSLRNQMKHPQQFSFVLYLGMSLVIILYICLGTLGYMKFGSNTQASITLNLPNCWLYQSVKLMYSIGIFFTYALQFHVPAEIIIPVVISQASESWVLFADLSVRTALVCLTCVSAILIPRLDLVISLMGSVSSSALALIIPPLLELITFYPEDMSCVTIAKDVMISILGLLGCVFGTYQALYELIQPINYSIANSTAVYA</sequence>
<name>A0A341BU68_NEOAA</name>
<dbReference type="GO" id="GO:0005774">
    <property type="term" value="C:vacuolar membrane"/>
    <property type="evidence" value="ECO:0007669"/>
    <property type="project" value="TreeGrafter"/>
</dbReference>
<feature type="region of interest" description="Disordered" evidence="5">
    <location>
        <begin position="24"/>
        <end position="46"/>
    </location>
</feature>
<feature type="domain" description="Amino acid transporter transmembrane" evidence="7">
    <location>
        <begin position="339"/>
        <end position="745"/>
    </location>
</feature>
<dbReference type="Pfam" id="PF01490">
    <property type="entry name" value="Aa_trans"/>
    <property type="match status" value="2"/>
</dbReference>
<keyword evidence="3 6" id="KW-1133">Transmembrane helix</keyword>
<feature type="transmembrane region" description="Helical" evidence="6">
    <location>
        <begin position="368"/>
        <end position="391"/>
    </location>
</feature>
<organism evidence="8 9">
    <name type="scientific">Neophocaena asiaeorientalis asiaeorientalis</name>
    <name type="common">Yangtze finless porpoise</name>
    <name type="synonym">Neophocaena phocaenoides subsp. asiaeorientalis</name>
    <dbReference type="NCBI Taxonomy" id="1706337"/>
    <lineage>
        <taxon>Eukaryota</taxon>
        <taxon>Metazoa</taxon>
        <taxon>Chordata</taxon>
        <taxon>Craniata</taxon>
        <taxon>Vertebrata</taxon>
        <taxon>Euteleostomi</taxon>
        <taxon>Mammalia</taxon>
        <taxon>Eutheria</taxon>
        <taxon>Laurasiatheria</taxon>
        <taxon>Artiodactyla</taxon>
        <taxon>Whippomorpha</taxon>
        <taxon>Cetacea</taxon>
        <taxon>Odontoceti</taxon>
        <taxon>Phocoenidae</taxon>
        <taxon>Neophocaena</taxon>
    </lineage>
</organism>
<dbReference type="CTD" id="153201"/>
<dbReference type="InterPro" id="IPR013057">
    <property type="entry name" value="AA_transpt_TM"/>
</dbReference>
<evidence type="ECO:0000313" key="9">
    <source>
        <dbReference type="RefSeq" id="XP_024605759.1"/>
    </source>
</evidence>
<dbReference type="GO" id="GO:0005280">
    <property type="term" value="F:amino acid:proton symporter activity"/>
    <property type="evidence" value="ECO:0007669"/>
    <property type="project" value="TreeGrafter"/>
</dbReference>
<feature type="transmembrane region" description="Helical" evidence="6">
    <location>
        <begin position="431"/>
        <end position="451"/>
    </location>
</feature>
<evidence type="ECO:0000256" key="1">
    <source>
        <dbReference type="ARBA" id="ARBA00004141"/>
    </source>
</evidence>